<dbReference type="AlphaFoldDB" id="A0A427AAY1"/>
<comment type="caution">
    <text evidence="1">The sequence shown here is derived from an EMBL/GenBank/DDBJ whole genome shotgun (WGS) entry which is preliminary data.</text>
</comment>
<sequence length="76" mass="8734">MTTKYKSPTSKSSIHLHLSEVIGAGRASQVLRITPFIISGKGSHYPINIRVQKDMSNKSSIYHKHMRNKEIYMYQI</sequence>
<dbReference type="EMBL" id="AMZH03003116">
    <property type="protein sequence ID" value="RRT73366.1"/>
    <property type="molecule type" value="Genomic_DNA"/>
</dbReference>
<name>A0A427AAY1_ENSVE</name>
<evidence type="ECO:0000313" key="1">
    <source>
        <dbReference type="EMBL" id="RRT73366.1"/>
    </source>
</evidence>
<dbReference type="Proteomes" id="UP000287651">
    <property type="component" value="Unassembled WGS sequence"/>
</dbReference>
<accession>A0A427AAY1</accession>
<protein>
    <submittedName>
        <fullName evidence="1">Uncharacterized protein</fullName>
    </submittedName>
</protein>
<reference evidence="1 2" key="1">
    <citation type="journal article" date="2014" name="Agronomy (Basel)">
        <title>A Draft Genome Sequence for Ensete ventricosum, the Drought-Tolerant Tree Against Hunger.</title>
        <authorList>
            <person name="Harrison J."/>
            <person name="Moore K.A."/>
            <person name="Paszkiewicz K."/>
            <person name="Jones T."/>
            <person name="Grant M."/>
            <person name="Ambacheew D."/>
            <person name="Muzemil S."/>
            <person name="Studholme D.J."/>
        </authorList>
    </citation>
    <scope>NUCLEOTIDE SEQUENCE [LARGE SCALE GENOMIC DNA]</scope>
</reference>
<gene>
    <name evidence="1" type="ORF">B296_00008744</name>
</gene>
<evidence type="ECO:0000313" key="2">
    <source>
        <dbReference type="Proteomes" id="UP000287651"/>
    </source>
</evidence>
<organism evidence="1 2">
    <name type="scientific">Ensete ventricosum</name>
    <name type="common">Abyssinian banana</name>
    <name type="synonym">Musa ensete</name>
    <dbReference type="NCBI Taxonomy" id="4639"/>
    <lineage>
        <taxon>Eukaryota</taxon>
        <taxon>Viridiplantae</taxon>
        <taxon>Streptophyta</taxon>
        <taxon>Embryophyta</taxon>
        <taxon>Tracheophyta</taxon>
        <taxon>Spermatophyta</taxon>
        <taxon>Magnoliopsida</taxon>
        <taxon>Liliopsida</taxon>
        <taxon>Zingiberales</taxon>
        <taxon>Musaceae</taxon>
        <taxon>Ensete</taxon>
    </lineage>
</organism>
<proteinExistence type="predicted"/>